<evidence type="ECO:0000256" key="1">
    <source>
        <dbReference type="ARBA" id="ARBA00023015"/>
    </source>
</evidence>
<dbReference type="SMART" id="SM00354">
    <property type="entry name" value="HTH_LACI"/>
    <property type="match status" value="1"/>
</dbReference>
<accession>A0A6B0TN29</accession>
<dbReference type="InterPro" id="IPR000843">
    <property type="entry name" value="HTH_LacI"/>
</dbReference>
<dbReference type="Pfam" id="PF00356">
    <property type="entry name" value="LacI"/>
    <property type="match status" value="1"/>
</dbReference>
<dbReference type="RefSeq" id="WP_160854994.1">
    <property type="nucleotide sequence ID" value="NZ_WUWG01000003.1"/>
</dbReference>
<evidence type="ECO:0000256" key="3">
    <source>
        <dbReference type="ARBA" id="ARBA00023163"/>
    </source>
</evidence>
<gene>
    <name evidence="6" type="ORF">GSH16_11110</name>
</gene>
<keyword evidence="1" id="KW-0805">Transcription regulation</keyword>
<dbReference type="GO" id="GO:0003700">
    <property type="term" value="F:DNA-binding transcription factor activity"/>
    <property type="evidence" value="ECO:0007669"/>
    <property type="project" value="TreeGrafter"/>
</dbReference>
<keyword evidence="2" id="KW-0238">DNA-binding</keyword>
<dbReference type="SUPFAM" id="SSF53822">
    <property type="entry name" value="Periplasmic binding protein-like I"/>
    <property type="match status" value="1"/>
</dbReference>
<dbReference type="AlphaFoldDB" id="A0A6B0TN29"/>
<protein>
    <submittedName>
        <fullName evidence="6">Substrate-binding domain-containing protein</fullName>
    </submittedName>
</protein>
<dbReference type="Pfam" id="PF13377">
    <property type="entry name" value="Peripla_BP_3"/>
    <property type="match status" value="1"/>
</dbReference>
<evidence type="ECO:0000313" key="6">
    <source>
        <dbReference type="EMBL" id="MXU66000.1"/>
    </source>
</evidence>
<dbReference type="Gene3D" id="1.10.260.40">
    <property type="entry name" value="lambda repressor-like DNA-binding domains"/>
    <property type="match status" value="1"/>
</dbReference>
<feature type="domain" description="HTH lacI-type" evidence="5">
    <location>
        <begin position="20"/>
        <end position="74"/>
    </location>
</feature>
<dbReference type="InterPro" id="IPR010982">
    <property type="entry name" value="Lambda_DNA-bd_dom_sf"/>
</dbReference>
<dbReference type="GO" id="GO:0000976">
    <property type="term" value="F:transcription cis-regulatory region binding"/>
    <property type="evidence" value="ECO:0007669"/>
    <property type="project" value="TreeGrafter"/>
</dbReference>
<dbReference type="InterPro" id="IPR046335">
    <property type="entry name" value="LacI/GalR-like_sensor"/>
</dbReference>
<evidence type="ECO:0000313" key="7">
    <source>
        <dbReference type="Proteomes" id="UP000436016"/>
    </source>
</evidence>
<dbReference type="PANTHER" id="PTHR30146:SF109">
    <property type="entry name" value="HTH-TYPE TRANSCRIPTIONAL REGULATOR GALS"/>
    <property type="match status" value="1"/>
</dbReference>
<dbReference type="EMBL" id="WUWG01000003">
    <property type="protein sequence ID" value="MXU66000.1"/>
    <property type="molecule type" value="Genomic_DNA"/>
</dbReference>
<dbReference type="PANTHER" id="PTHR30146">
    <property type="entry name" value="LACI-RELATED TRANSCRIPTIONAL REPRESSOR"/>
    <property type="match status" value="1"/>
</dbReference>
<keyword evidence="3" id="KW-0804">Transcription</keyword>
<evidence type="ECO:0000259" key="5">
    <source>
        <dbReference type="PROSITE" id="PS50932"/>
    </source>
</evidence>
<comment type="caution">
    <text evidence="6">The sequence shown here is derived from an EMBL/GenBank/DDBJ whole genome shotgun (WGS) entry which is preliminary data.</text>
</comment>
<dbReference type="PROSITE" id="PS50932">
    <property type="entry name" value="HTH_LACI_2"/>
    <property type="match status" value="1"/>
</dbReference>
<proteinExistence type="predicted"/>
<organism evidence="6 7">
    <name type="scientific">Oceanomicrobium pacificus</name>
    <dbReference type="NCBI Taxonomy" id="2692916"/>
    <lineage>
        <taxon>Bacteria</taxon>
        <taxon>Pseudomonadati</taxon>
        <taxon>Pseudomonadota</taxon>
        <taxon>Alphaproteobacteria</taxon>
        <taxon>Rhodobacterales</taxon>
        <taxon>Paracoccaceae</taxon>
        <taxon>Oceanomicrobium</taxon>
    </lineage>
</organism>
<name>A0A6B0TN29_9RHOB</name>
<dbReference type="SUPFAM" id="SSF47413">
    <property type="entry name" value="lambda repressor-like DNA-binding domains"/>
    <property type="match status" value="1"/>
</dbReference>
<dbReference type="Proteomes" id="UP000436016">
    <property type="component" value="Unassembled WGS sequence"/>
</dbReference>
<dbReference type="InterPro" id="IPR028082">
    <property type="entry name" value="Peripla_BP_I"/>
</dbReference>
<dbReference type="Gene3D" id="3.40.50.2300">
    <property type="match status" value="2"/>
</dbReference>
<dbReference type="CDD" id="cd01392">
    <property type="entry name" value="HTH_LacI"/>
    <property type="match status" value="1"/>
</dbReference>
<sequence>MATIEGKSAGEAGRSGDERPTLKTIAYMTGLGVTTVSRALRDAPDIGQATKERVRLVADQIGYRPNRAGVRLRTGKTNVISLTLSIEEEVMGLTPSLVFGLSERLTDTPYHLVVTPYSLSNDPLDPVRYVVETGGADGIILSRTQPDDPRVRYLIDRKFPFVTHGRTDMGFEHDYFDFDNDEFGYRAAQHLIAKGRNHLALLPPPMTLTYGHHMTAGFSRAVAEADVLDIPIRTITVDDPMSVIEAEITRMMAGRHRPDGLVCGSGAATIAATAGIEAAGLTIGKDIDLVGKQSIDILGRFRPAISRFNEDVREAGRQLADALVARIADPDAPPRQNLMAASYEPEV</sequence>
<reference evidence="6 7" key="1">
    <citation type="submission" date="2019-12" db="EMBL/GenBank/DDBJ databases">
        <title>Strain KN286 was isolated from seawater, which was collected from Caroline Seamount in the tropical western Pacific.</title>
        <authorList>
            <person name="Wang Q."/>
        </authorList>
    </citation>
    <scope>NUCLEOTIDE SEQUENCE [LARGE SCALE GENOMIC DNA]</scope>
    <source>
        <strain evidence="6 7">KN286</strain>
    </source>
</reference>
<evidence type="ECO:0000256" key="4">
    <source>
        <dbReference type="SAM" id="MobiDB-lite"/>
    </source>
</evidence>
<feature type="region of interest" description="Disordered" evidence="4">
    <location>
        <begin position="1"/>
        <end position="21"/>
    </location>
</feature>
<dbReference type="CDD" id="cd20009">
    <property type="entry name" value="PBP1_RafR-like"/>
    <property type="match status" value="1"/>
</dbReference>
<evidence type="ECO:0000256" key="2">
    <source>
        <dbReference type="ARBA" id="ARBA00023125"/>
    </source>
</evidence>
<keyword evidence="7" id="KW-1185">Reference proteome</keyword>